<proteinExistence type="predicted"/>
<organism evidence="1 2">
    <name type="scientific">Novipirellula rosea</name>
    <dbReference type="NCBI Taxonomy" id="1031540"/>
    <lineage>
        <taxon>Bacteria</taxon>
        <taxon>Pseudomonadati</taxon>
        <taxon>Planctomycetota</taxon>
        <taxon>Planctomycetia</taxon>
        <taxon>Pirellulales</taxon>
        <taxon>Pirellulaceae</taxon>
        <taxon>Novipirellula</taxon>
    </lineage>
</organism>
<dbReference type="EMBL" id="BAABGA010000035">
    <property type="protein sequence ID" value="GAA4454183.1"/>
    <property type="molecule type" value="Genomic_DNA"/>
</dbReference>
<dbReference type="SUPFAM" id="SSF158446">
    <property type="entry name" value="IVS-encoded protein-like"/>
    <property type="match status" value="1"/>
</dbReference>
<dbReference type="NCBIfam" id="TIGR02436">
    <property type="entry name" value="four helix bundle protein"/>
    <property type="match status" value="1"/>
</dbReference>
<evidence type="ECO:0000313" key="2">
    <source>
        <dbReference type="Proteomes" id="UP001500840"/>
    </source>
</evidence>
<dbReference type="PANTHER" id="PTHR38471">
    <property type="entry name" value="FOUR HELIX BUNDLE PROTEIN"/>
    <property type="match status" value="1"/>
</dbReference>
<dbReference type="Proteomes" id="UP001500840">
    <property type="component" value="Unassembled WGS sequence"/>
</dbReference>
<dbReference type="PANTHER" id="PTHR38471:SF2">
    <property type="entry name" value="FOUR HELIX BUNDLE PROTEIN"/>
    <property type="match status" value="1"/>
</dbReference>
<keyword evidence="2" id="KW-1185">Reference proteome</keyword>
<accession>A0ABP8MTW5</accession>
<protein>
    <submittedName>
        <fullName evidence="1">Four helix bundle protein</fullName>
    </submittedName>
</protein>
<comment type="caution">
    <text evidence="1">The sequence shown here is derived from an EMBL/GenBank/DDBJ whole genome shotgun (WGS) entry which is preliminary data.</text>
</comment>
<dbReference type="InterPro" id="IPR012657">
    <property type="entry name" value="23S_rRNA-intervening_sequence"/>
</dbReference>
<evidence type="ECO:0000313" key="1">
    <source>
        <dbReference type="EMBL" id="GAA4454183.1"/>
    </source>
</evidence>
<name>A0ABP8MTW5_9BACT</name>
<dbReference type="CDD" id="cd16377">
    <property type="entry name" value="23S_rRNA_IVP_like"/>
    <property type="match status" value="1"/>
</dbReference>
<gene>
    <name evidence="1" type="ORF">GCM10023156_26200</name>
</gene>
<dbReference type="RefSeq" id="WP_345322649.1">
    <property type="nucleotide sequence ID" value="NZ_BAABGA010000035.1"/>
</dbReference>
<dbReference type="Gene3D" id="1.20.1440.60">
    <property type="entry name" value="23S rRNA-intervening sequence"/>
    <property type="match status" value="1"/>
</dbReference>
<sequence>MRDYRKLRAFELADQLAMAVYKCTSTFPKEEMFGLTSQLRRAAVSGPSNIVEGSAKSSQADYVRFLEIAYGSVCEVEYQLTIAQRLSYLDERAAIEVIAITNETGRVLNGLLRSLKSDS</sequence>
<dbReference type="InterPro" id="IPR036583">
    <property type="entry name" value="23S_rRNA_IVS_sf"/>
</dbReference>
<dbReference type="Pfam" id="PF05635">
    <property type="entry name" value="23S_rRNA_IVP"/>
    <property type="match status" value="1"/>
</dbReference>
<reference evidence="2" key="1">
    <citation type="journal article" date="2019" name="Int. J. Syst. Evol. Microbiol.">
        <title>The Global Catalogue of Microorganisms (GCM) 10K type strain sequencing project: providing services to taxonomists for standard genome sequencing and annotation.</title>
        <authorList>
            <consortium name="The Broad Institute Genomics Platform"/>
            <consortium name="The Broad Institute Genome Sequencing Center for Infectious Disease"/>
            <person name="Wu L."/>
            <person name="Ma J."/>
        </authorList>
    </citation>
    <scope>NUCLEOTIDE SEQUENCE [LARGE SCALE GENOMIC DNA]</scope>
    <source>
        <strain evidence="2">JCM 17759</strain>
    </source>
</reference>